<protein>
    <submittedName>
        <fullName evidence="1">Uncharacterized protein</fullName>
    </submittedName>
</protein>
<evidence type="ECO:0000313" key="2">
    <source>
        <dbReference type="Proteomes" id="UP000004088"/>
    </source>
</evidence>
<dbReference type="HOGENOM" id="CLU_975836_0_0_4"/>
<dbReference type="EMBL" id="AEWV01000006">
    <property type="protein sequence ID" value="EGC18145.1"/>
    <property type="molecule type" value="Genomic_DNA"/>
</dbReference>
<dbReference type="Pfam" id="PF19446">
    <property type="entry name" value="DUF5984"/>
    <property type="match status" value="1"/>
</dbReference>
<organism evidence="1 2">
    <name type="scientific">Kingella denitrificans ATCC 33394</name>
    <dbReference type="NCBI Taxonomy" id="888741"/>
    <lineage>
        <taxon>Bacteria</taxon>
        <taxon>Pseudomonadati</taxon>
        <taxon>Pseudomonadota</taxon>
        <taxon>Betaproteobacteria</taxon>
        <taxon>Neisseriales</taxon>
        <taxon>Neisseriaceae</taxon>
        <taxon>Kingella</taxon>
    </lineage>
</organism>
<proteinExistence type="predicted"/>
<dbReference type="STRING" id="888741.HMPREF9098_0294"/>
<evidence type="ECO:0000313" key="1">
    <source>
        <dbReference type="EMBL" id="EGC18145.1"/>
    </source>
</evidence>
<gene>
    <name evidence="1" type="ORF">HMPREF9098_0294</name>
</gene>
<comment type="caution">
    <text evidence="1">The sequence shown here is derived from an EMBL/GenBank/DDBJ whole genome shotgun (WGS) entry which is preliminary data.</text>
</comment>
<dbReference type="Proteomes" id="UP000004088">
    <property type="component" value="Unassembled WGS sequence"/>
</dbReference>
<dbReference type="InterPro" id="IPR046026">
    <property type="entry name" value="DUF5984"/>
</dbReference>
<accession>F0EWR4</accession>
<dbReference type="RefSeq" id="WP_003781213.1">
    <property type="nucleotide sequence ID" value="NZ_GL870929.1"/>
</dbReference>
<keyword evidence="2" id="KW-1185">Reference proteome</keyword>
<sequence length="285" mass="33228">MPLFDFTLRNTTQTLAANSPCWYWLTDGSYNICINGKRLLSYNPAISTANERAQWKQQAAAGGLHAYEPEYYVVRLYEDVLAEALPYTWNNVSEMQHQCLLNPTVYRMVSEECDDRLLFHEDKSLYDKCHPYCGQFGSGYMMLPEFRLWRYADEIYIYWNGNGKNPHGISWFQHTGEAVFVMDAGAFLREVEDFHHRLMNAMAEHIGQVQDYCIRHPDIPAAVIFDYAFVAADHERRRQSLDKALRRKQSANPDFERDNLNAGIHLRQLLAEYPHAVEIVRVVDF</sequence>
<dbReference type="AlphaFoldDB" id="F0EWR4"/>
<name>F0EWR4_9NEIS</name>
<reference evidence="1 2" key="1">
    <citation type="submission" date="2011-01" db="EMBL/GenBank/DDBJ databases">
        <authorList>
            <person name="Muzny D."/>
            <person name="Qin X."/>
            <person name="Deng J."/>
            <person name="Jiang H."/>
            <person name="Liu Y."/>
            <person name="Qu J."/>
            <person name="Song X.-Z."/>
            <person name="Zhang L."/>
            <person name="Thornton R."/>
            <person name="Coyle M."/>
            <person name="Francisco L."/>
            <person name="Jackson L."/>
            <person name="Javaid M."/>
            <person name="Korchina V."/>
            <person name="Kovar C."/>
            <person name="Mata R."/>
            <person name="Mathew T."/>
            <person name="Ngo R."/>
            <person name="Nguyen L."/>
            <person name="Nguyen N."/>
            <person name="Okwuonu G."/>
            <person name="Ongeri F."/>
            <person name="Pham C."/>
            <person name="Simmons D."/>
            <person name="Wilczek-Boney K."/>
            <person name="Hale W."/>
            <person name="Jakkamsetti A."/>
            <person name="Pham P."/>
            <person name="Ruth R."/>
            <person name="San Lucas F."/>
            <person name="Warren J."/>
            <person name="Zhang J."/>
            <person name="Zhao Z."/>
            <person name="Zhou C."/>
            <person name="Zhu D."/>
            <person name="Lee S."/>
            <person name="Bess C."/>
            <person name="Blankenburg K."/>
            <person name="Forbes L."/>
            <person name="Fu Q."/>
            <person name="Gubbala S."/>
            <person name="Hirani K."/>
            <person name="Jayaseelan J.C."/>
            <person name="Lara F."/>
            <person name="Munidasa M."/>
            <person name="Palculict T."/>
            <person name="Patil S."/>
            <person name="Pu L.-L."/>
            <person name="Saada N."/>
            <person name="Tang L."/>
            <person name="Weissenberger G."/>
            <person name="Zhu Y."/>
            <person name="Hemphill L."/>
            <person name="Shang Y."/>
            <person name="Youmans B."/>
            <person name="Ayvaz T."/>
            <person name="Ross M."/>
            <person name="Santibanez J."/>
            <person name="Aqrawi P."/>
            <person name="Gross S."/>
            <person name="Joshi V."/>
            <person name="Fowler G."/>
            <person name="Nazareth L."/>
            <person name="Reid J."/>
            <person name="Worley K."/>
            <person name="Petrosino J."/>
            <person name="Highlander S."/>
            <person name="Gibbs R."/>
        </authorList>
    </citation>
    <scope>NUCLEOTIDE SEQUENCE [LARGE SCALE GENOMIC DNA]</scope>
    <source>
        <strain evidence="1 2">ATCC 33394</strain>
    </source>
</reference>